<proteinExistence type="predicted"/>
<protein>
    <recommendedName>
        <fullName evidence="3">Transposase</fullName>
    </recommendedName>
</protein>
<dbReference type="Proteomes" id="UP000031278">
    <property type="component" value="Unassembled WGS sequence"/>
</dbReference>
<evidence type="ECO:0000313" key="1">
    <source>
        <dbReference type="EMBL" id="KHT63898.1"/>
    </source>
</evidence>
<sequence length="97" mass="11049">MTHEDKTQLWQERLQHQKDSDLTIAAWCEQHQIAQPQFYYWQKKLTVSSCEPASVMVPISMPSSSVTLVIETPGGYRVSINDTSTIVLLPQVMKCLP</sequence>
<evidence type="ECO:0000313" key="2">
    <source>
        <dbReference type="Proteomes" id="UP000031278"/>
    </source>
</evidence>
<comment type="caution">
    <text evidence="1">The sequence shown here is derived from an EMBL/GenBank/DDBJ whole genome shotgun (WGS) entry which is preliminary data.</text>
</comment>
<dbReference type="RefSeq" id="WP_039460856.1">
    <property type="nucleotide sequence ID" value="NZ_JWLZ01000148.1"/>
</dbReference>
<dbReference type="EMBL" id="JWLZ01000148">
    <property type="protein sequence ID" value="KHT63898.1"/>
    <property type="molecule type" value="Genomic_DNA"/>
</dbReference>
<organism evidence="1 2">
    <name type="scientific">Photobacterium gaetbulicola</name>
    <dbReference type="NCBI Taxonomy" id="1295392"/>
    <lineage>
        <taxon>Bacteria</taxon>
        <taxon>Pseudomonadati</taxon>
        <taxon>Pseudomonadota</taxon>
        <taxon>Gammaproteobacteria</taxon>
        <taxon>Vibrionales</taxon>
        <taxon>Vibrionaceae</taxon>
        <taxon>Photobacterium</taxon>
    </lineage>
</organism>
<gene>
    <name evidence="1" type="ORF">RJ45_09345</name>
</gene>
<reference evidence="1 2" key="1">
    <citation type="submission" date="2014-12" db="EMBL/GenBank/DDBJ databases">
        <title>Genome sequencing of Photobacterium gaetbulicola AD005a.</title>
        <authorList>
            <person name="Adrian T.G.S."/>
            <person name="Chan K.G."/>
        </authorList>
    </citation>
    <scope>NUCLEOTIDE SEQUENCE [LARGE SCALE GENOMIC DNA]</scope>
    <source>
        <strain evidence="1 2">AD005a</strain>
    </source>
</reference>
<accession>A0A0B9G581</accession>
<name>A0A0B9G581_9GAMM</name>
<evidence type="ECO:0008006" key="3">
    <source>
        <dbReference type="Google" id="ProtNLM"/>
    </source>
</evidence>
<dbReference type="NCBIfam" id="NF047593">
    <property type="entry name" value="IS66_ISAeme5_TnpA"/>
    <property type="match status" value="1"/>
</dbReference>
<dbReference type="AlphaFoldDB" id="A0A0B9G581"/>